<feature type="compositionally biased region" description="Basic and acidic residues" evidence="1">
    <location>
        <begin position="278"/>
        <end position="289"/>
    </location>
</feature>
<evidence type="ECO:0000313" key="2">
    <source>
        <dbReference type="EMBL" id="RRT73344.1"/>
    </source>
</evidence>
<evidence type="ECO:0000256" key="1">
    <source>
        <dbReference type="SAM" id="MobiDB-lite"/>
    </source>
</evidence>
<protein>
    <recommendedName>
        <fullName evidence="4">Retrotransposon gag domain-containing protein</fullName>
    </recommendedName>
</protein>
<reference evidence="2 3" key="1">
    <citation type="journal article" date="2014" name="Agronomy (Basel)">
        <title>A Draft Genome Sequence for Ensete ventricosum, the Drought-Tolerant Tree Against Hunger.</title>
        <authorList>
            <person name="Harrison J."/>
            <person name="Moore K.A."/>
            <person name="Paszkiewicz K."/>
            <person name="Jones T."/>
            <person name="Grant M."/>
            <person name="Ambacheew D."/>
            <person name="Muzemil S."/>
            <person name="Studholme D.J."/>
        </authorList>
    </citation>
    <scope>NUCLEOTIDE SEQUENCE [LARGE SCALE GENOMIC DNA]</scope>
</reference>
<sequence>MLRSLSQPRLSSTSLARSKHWQPIEEVTAAAPTPNHFWRMMTDPGFSSPASNPAPFVVTTEAFLGLTSQVQALAGMVQTIVSYLPQLMHSVTHQLASPTTLPQTESPIASNQGALLETEPPQRQVVEACTASPTPVPARLQSRSCDLVQTDPDFDNLSSDTADSLREQVRLVHQRLDEVQKEVLKSKGARPKTTTASLLGLIQGSDEPLSQFVGQFTSQVQGITDLHPSLAIKAFLTGLTPSRFFWSLIERPPTTLPEMLQWAHQYMAVETLVASKQDETKRPWVEQPRRHPPPPSKRREDRTQEAAIIKYLVRHDGSLRTLASTDDGGPEDAPEEPASGSLRLAPLDPEEEMTLTLLEESKEVIPTYSKNTD</sequence>
<dbReference type="Proteomes" id="UP000287651">
    <property type="component" value="Unassembled WGS sequence"/>
</dbReference>
<comment type="caution">
    <text evidence="2">The sequence shown here is derived from an EMBL/GenBank/DDBJ whole genome shotgun (WGS) entry which is preliminary data.</text>
</comment>
<organism evidence="2 3">
    <name type="scientific">Ensete ventricosum</name>
    <name type="common">Abyssinian banana</name>
    <name type="synonym">Musa ensete</name>
    <dbReference type="NCBI Taxonomy" id="4639"/>
    <lineage>
        <taxon>Eukaryota</taxon>
        <taxon>Viridiplantae</taxon>
        <taxon>Streptophyta</taxon>
        <taxon>Embryophyta</taxon>
        <taxon>Tracheophyta</taxon>
        <taxon>Spermatophyta</taxon>
        <taxon>Magnoliopsida</taxon>
        <taxon>Liliopsida</taxon>
        <taxon>Zingiberales</taxon>
        <taxon>Musaceae</taxon>
        <taxon>Ensete</taxon>
    </lineage>
</organism>
<evidence type="ECO:0008006" key="4">
    <source>
        <dbReference type="Google" id="ProtNLM"/>
    </source>
</evidence>
<feature type="region of interest" description="Disordered" evidence="1">
    <location>
        <begin position="319"/>
        <end position="348"/>
    </location>
</feature>
<name>A0A427AAU0_ENSVE</name>
<evidence type="ECO:0000313" key="3">
    <source>
        <dbReference type="Proteomes" id="UP000287651"/>
    </source>
</evidence>
<proteinExistence type="predicted"/>
<dbReference type="EMBL" id="AMZH03003122">
    <property type="protein sequence ID" value="RRT73344.1"/>
    <property type="molecule type" value="Genomic_DNA"/>
</dbReference>
<dbReference type="AlphaFoldDB" id="A0A427AAU0"/>
<gene>
    <name evidence="2" type="ORF">B296_00006511</name>
</gene>
<accession>A0A427AAU0</accession>
<feature type="region of interest" description="Disordered" evidence="1">
    <location>
        <begin position="278"/>
        <end position="303"/>
    </location>
</feature>